<feature type="coiled-coil region" evidence="1">
    <location>
        <begin position="307"/>
        <end position="334"/>
    </location>
</feature>
<feature type="compositionally biased region" description="Low complexity" evidence="2">
    <location>
        <begin position="55"/>
        <end position="67"/>
    </location>
</feature>
<accession>A0ABR1RIK1</accession>
<feature type="compositionally biased region" description="Basic and acidic residues" evidence="2">
    <location>
        <begin position="140"/>
        <end position="160"/>
    </location>
</feature>
<protein>
    <submittedName>
        <fullName evidence="3">Uncharacterized protein</fullName>
    </submittedName>
</protein>
<reference evidence="3 4" key="1">
    <citation type="submission" date="2023-01" db="EMBL/GenBank/DDBJ databases">
        <title>Analysis of 21 Apiospora genomes using comparative genomics revels a genus with tremendous synthesis potential of carbohydrate active enzymes and secondary metabolites.</title>
        <authorList>
            <person name="Sorensen T."/>
        </authorList>
    </citation>
    <scope>NUCLEOTIDE SEQUENCE [LARGE SCALE GENOMIC DNA]</scope>
    <source>
        <strain evidence="3 4">CBS 20057</strain>
    </source>
</reference>
<dbReference type="Proteomes" id="UP001396898">
    <property type="component" value="Unassembled WGS sequence"/>
</dbReference>
<keyword evidence="4" id="KW-1185">Reference proteome</keyword>
<feature type="compositionally biased region" description="Low complexity" evidence="2">
    <location>
        <begin position="20"/>
        <end position="38"/>
    </location>
</feature>
<evidence type="ECO:0000313" key="3">
    <source>
        <dbReference type="EMBL" id="KAK8013091.1"/>
    </source>
</evidence>
<dbReference type="EMBL" id="JAQQWI010000015">
    <property type="protein sequence ID" value="KAK8013091.1"/>
    <property type="molecule type" value="Genomic_DNA"/>
</dbReference>
<gene>
    <name evidence="3" type="ORF">PG991_010466</name>
</gene>
<sequence>MAPQDKVSAPVNQMDVEINDISSDSDSDTPTGTSTTSPDLERAADHPMADLVVDASSASTATTSKESSAAKRSVEDANAEAGPATKRQKSSSCSDAFPTVKAKQEERSRRKKLMADQVEAEHNEWKQANEGLTKKKKLDHKKEVMKRVSDEFMARDEHPDQIVVEKSSAKPKDTSTPAKTKVASVGPAPQASPAVADERAAHSTSSTPQVDAASHLNVRKPEKAIAAANPDEDAKGQTPKKSGTKAAKQQAQPATPKDRKKLPASKKPDSGKKNSIPDNNNDGKVLIDGTADFVSNNLVEKAQSDALETIVKANEKANEIRKEAEEQAAQVIADARTQVDEKVRVAGEEAAEIVKNAEGQQNQVVNGFGNQISHHPMHPPARAASVPNYENKVFKLKQEEGEN</sequence>
<feature type="region of interest" description="Disordered" evidence="2">
    <location>
        <begin position="367"/>
        <end position="389"/>
    </location>
</feature>
<name>A0ABR1RIK1_9PEZI</name>
<feature type="region of interest" description="Disordered" evidence="2">
    <location>
        <begin position="1"/>
        <end position="287"/>
    </location>
</feature>
<evidence type="ECO:0000313" key="4">
    <source>
        <dbReference type="Proteomes" id="UP001396898"/>
    </source>
</evidence>
<organism evidence="3 4">
    <name type="scientific">Apiospora marii</name>
    <dbReference type="NCBI Taxonomy" id="335849"/>
    <lineage>
        <taxon>Eukaryota</taxon>
        <taxon>Fungi</taxon>
        <taxon>Dikarya</taxon>
        <taxon>Ascomycota</taxon>
        <taxon>Pezizomycotina</taxon>
        <taxon>Sordariomycetes</taxon>
        <taxon>Xylariomycetidae</taxon>
        <taxon>Amphisphaeriales</taxon>
        <taxon>Apiosporaceae</taxon>
        <taxon>Apiospora</taxon>
    </lineage>
</organism>
<evidence type="ECO:0000256" key="2">
    <source>
        <dbReference type="SAM" id="MobiDB-lite"/>
    </source>
</evidence>
<comment type="caution">
    <text evidence="3">The sequence shown here is derived from an EMBL/GenBank/DDBJ whole genome shotgun (WGS) entry which is preliminary data.</text>
</comment>
<feature type="compositionally biased region" description="Low complexity" evidence="2">
    <location>
        <begin position="244"/>
        <end position="255"/>
    </location>
</feature>
<evidence type="ECO:0000256" key="1">
    <source>
        <dbReference type="SAM" id="Coils"/>
    </source>
</evidence>
<proteinExistence type="predicted"/>
<keyword evidence="1" id="KW-0175">Coiled coil</keyword>
<feature type="compositionally biased region" description="Basic and acidic residues" evidence="2">
    <location>
        <begin position="39"/>
        <end position="48"/>
    </location>
</feature>